<dbReference type="OrthoDB" id="88410at2759"/>
<sequence>MCKRVQCPNDGKPTWWGCGRHIETVSDRSITKRVYIHSHIDVSTLASYSRQSIISHT</sequence>
<comment type="caution">
    <text evidence="1">The sequence shown here is derived from an EMBL/GenBank/DDBJ whole genome shotgun (WGS) entry which is preliminary data.</text>
</comment>
<dbReference type="Proteomes" id="UP000193986">
    <property type="component" value="Unassembled WGS sequence"/>
</dbReference>
<name>A0A1Y2BBE9_9TREE</name>
<protein>
    <submittedName>
        <fullName evidence="1">Uncharacterized protein</fullName>
    </submittedName>
</protein>
<organism evidence="1 2">
    <name type="scientific">Naematelia encephala</name>
    <dbReference type="NCBI Taxonomy" id="71784"/>
    <lineage>
        <taxon>Eukaryota</taxon>
        <taxon>Fungi</taxon>
        <taxon>Dikarya</taxon>
        <taxon>Basidiomycota</taxon>
        <taxon>Agaricomycotina</taxon>
        <taxon>Tremellomycetes</taxon>
        <taxon>Tremellales</taxon>
        <taxon>Naemateliaceae</taxon>
        <taxon>Naematelia</taxon>
    </lineage>
</organism>
<gene>
    <name evidence="1" type="ORF">BCR39DRAFT_92224</name>
</gene>
<keyword evidence="2" id="KW-1185">Reference proteome</keyword>
<proteinExistence type="predicted"/>
<evidence type="ECO:0000313" key="1">
    <source>
        <dbReference type="EMBL" id="ORY31415.1"/>
    </source>
</evidence>
<evidence type="ECO:0000313" key="2">
    <source>
        <dbReference type="Proteomes" id="UP000193986"/>
    </source>
</evidence>
<dbReference type="EMBL" id="MCFC01000015">
    <property type="protein sequence ID" value="ORY31415.1"/>
    <property type="molecule type" value="Genomic_DNA"/>
</dbReference>
<reference evidence="1 2" key="1">
    <citation type="submission" date="2016-07" db="EMBL/GenBank/DDBJ databases">
        <title>Pervasive Adenine N6-methylation of Active Genes in Fungi.</title>
        <authorList>
            <consortium name="DOE Joint Genome Institute"/>
            <person name="Mondo S.J."/>
            <person name="Dannebaum R.O."/>
            <person name="Kuo R.C."/>
            <person name="Labutti K."/>
            <person name="Haridas S."/>
            <person name="Kuo A."/>
            <person name="Salamov A."/>
            <person name="Ahrendt S.R."/>
            <person name="Lipzen A."/>
            <person name="Sullivan W."/>
            <person name="Andreopoulos W.B."/>
            <person name="Clum A."/>
            <person name="Lindquist E."/>
            <person name="Daum C."/>
            <person name="Ramamoorthy G.K."/>
            <person name="Gryganskyi A."/>
            <person name="Culley D."/>
            <person name="Magnuson J.K."/>
            <person name="James T.Y."/>
            <person name="O'Malley M.A."/>
            <person name="Stajich J.E."/>
            <person name="Spatafora J.W."/>
            <person name="Visel A."/>
            <person name="Grigoriev I.V."/>
        </authorList>
    </citation>
    <scope>NUCLEOTIDE SEQUENCE [LARGE SCALE GENOMIC DNA]</scope>
    <source>
        <strain evidence="1 2">68-887.2</strain>
    </source>
</reference>
<dbReference type="InParanoid" id="A0A1Y2BBE9"/>
<dbReference type="AlphaFoldDB" id="A0A1Y2BBE9"/>
<accession>A0A1Y2BBE9</accession>